<organism evidence="2">
    <name type="scientific">Oryza punctata</name>
    <name type="common">Red rice</name>
    <dbReference type="NCBI Taxonomy" id="4537"/>
    <lineage>
        <taxon>Eukaryota</taxon>
        <taxon>Viridiplantae</taxon>
        <taxon>Streptophyta</taxon>
        <taxon>Embryophyta</taxon>
        <taxon>Tracheophyta</taxon>
        <taxon>Spermatophyta</taxon>
        <taxon>Magnoliopsida</taxon>
        <taxon>Liliopsida</taxon>
        <taxon>Poales</taxon>
        <taxon>Poaceae</taxon>
        <taxon>BOP clade</taxon>
        <taxon>Oryzoideae</taxon>
        <taxon>Oryzeae</taxon>
        <taxon>Oryzinae</taxon>
        <taxon>Oryza</taxon>
    </lineage>
</organism>
<dbReference type="HOGENOM" id="CLU_173591_0_0_1"/>
<reference evidence="2" key="1">
    <citation type="submission" date="2015-04" db="UniProtKB">
        <authorList>
            <consortium name="EnsemblPlants"/>
        </authorList>
    </citation>
    <scope>IDENTIFICATION</scope>
</reference>
<accession>A0A0E0KRU1</accession>
<keyword evidence="3" id="KW-1185">Reference proteome</keyword>
<sequence>MAAAPATAAMTNRRRQNDRTSSKPWLLASSLHQPRWKSFNDSIPILVVPGRTPARGIGARCIGLRAEDPRLIEEGKPNLIGRGGRPEDEPLGEASPANRRQLAGFDAGDS</sequence>
<protein>
    <submittedName>
        <fullName evidence="2">Uncharacterized protein</fullName>
    </submittedName>
</protein>
<name>A0A0E0KRU1_ORYPU</name>
<feature type="compositionally biased region" description="Low complexity" evidence="1">
    <location>
        <begin position="1"/>
        <end position="11"/>
    </location>
</feature>
<evidence type="ECO:0000256" key="1">
    <source>
        <dbReference type="SAM" id="MobiDB-lite"/>
    </source>
</evidence>
<evidence type="ECO:0000313" key="3">
    <source>
        <dbReference type="Proteomes" id="UP000026962"/>
    </source>
</evidence>
<dbReference type="Proteomes" id="UP000026962">
    <property type="component" value="Chromosome 4"/>
</dbReference>
<feature type="region of interest" description="Disordered" evidence="1">
    <location>
        <begin position="73"/>
        <end position="110"/>
    </location>
</feature>
<evidence type="ECO:0000313" key="2">
    <source>
        <dbReference type="EnsemblPlants" id="OPUNC04G13750.3"/>
    </source>
</evidence>
<proteinExistence type="predicted"/>
<dbReference type="Gramene" id="OPUNC04G13750.3">
    <property type="protein sequence ID" value="OPUNC04G13750.3"/>
    <property type="gene ID" value="OPUNC04G13750"/>
</dbReference>
<dbReference type="EnsemblPlants" id="OPUNC04G13750.3">
    <property type="protein sequence ID" value="OPUNC04G13750.3"/>
    <property type="gene ID" value="OPUNC04G13750"/>
</dbReference>
<dbReference type="AlphaFoldDB" id="A0A0E0KRU1"/>
<reference evidence="2" key="2">
    <citation type="submission" date="2018-05" db="EMBL/GenBank/DDBJ databases">
        <title>OpunRS2 (Oryza punctata Reference Sequence Version 2).</title>
        <authorList>
            <person name="Zhang J."/>
            <person name="Kudrna D."/>
            <person name="Lee S."/>
            <person name="Talag J."/>
            <person name="Welchert J."/>
            <person name="Wing R.A."/>
        </authorList>
    </citation>
    <scope>NUCLEOTIDE SEQUENCE [LARGE SCALE GENOMIC DNA]</scope>
</reference>
<feature type="region of interest" description="Disordered" evidence="1">
    <location>
        <begin position="1"/>
        <end position="24"/>
    </location>
</feature>